<protein>
    <submittedName>
        <fullName evidence="2">Uncharacterized protein</fullName>
    </submittedName>
</protein>
<evidence type="ECO:0000313" key="3">
    <source>
        <dbReference type="Proteomes" id="UP001501343"/>
    </source>
</evidence>
<keyword evidence="1" id="KW-0472">Membrane</keyword>
<keyword evidence="1" id="KW-1133">Transmembrane helix</keyword>
<keyword evidence="1" id="KW-0812">Transmembrane</keyword>
<dbReference type="RefSeq" id="WP_248146515.1">
    <property type="nucleotide sequence ID" value="NZ_BAAAOF010000002.1"/>
</dbReference>
<feature type="transmembrane region" description="Helical" evidence="1">
    <location>
        <begin position="107"/>
        <end position="124"/>
    </location>
</feature>
<proteinExistence type="predicted"/>
<accession>A0ABN2PH94</accession>
<dbReference type="EMBL" id="BAAAOF010000002">
    <property type="protein sequence ID" value="GAA1921844.1"/>
    <property type="molecule type" value="Genomic_DNA"/>
</dbReference>
<feature type="transmembrane region" description="Helical" evidence="1">
    <location>
        <begin position="83"/>
        <end position="101"/>
    </location>
</feature>
<comment type="caution">
    <text evidence="2">The sequence shown here is derived from an EMBL/GenBank/DDBJ whole genome shotgun (WGS) entry which is preliminary data.</text>
</comment>
<name>A0ABN2PH94_9MICO</name>
<organism evidence="2 3">
    <name type="scientific">Microbacterium aoyamense</name>
    <dbReference type="NCBI Taxonomy" id="344166"/>
    <lineage>
        <taxon>Bacteria</taxon>
        <taxon>Bacillati</taxon>
        <taxon>Actinomycetota</taxon>
        <taxon>Actinomycetes</taxon>
        <taxon>Micrococcales</taxon>
        <taxon>Microbacteriaceae</taxon>
        <taxon>Microbacterium</taxon>
    </lineage>
</organism>
<keyword evidence="3" id="KW-1185">Reference proteome</keyword>
<sequence length="126" mass="13359">MLTTSVLVSAAVVLGLLMLLHSCLGERFLIVPLSTRDDLPPLLGDRSRTVGVVRFAWHITSVLGLGFAAVLVDIAAGTGIRGIVLTIGITCFACAVLPLLFTRGRHPSWVFFLIAGGLCVWVSIST</sequence>
<gene>
    <name evidence="2" type="ORF">GCM10009775_12880</name>
</gene>
<evidence type="ECO:0000256" key="1">
    <source>
        <dbReference type="SAM" id="Phobius"/>
    </source>
</evidence>
<reference evidence="2 3" key="1">
    <citation type="journal article" date="2019" name="Int. J. Syst. Evol. Microbiol.">
        <title>The Global Catalogue of Microorganisms (GCM) 10K type strain sequencing project: providing services to taxonomists for standard genome sequencing and annotation.</title>
        <authorList>
            <consortium name="The Broad Institute Genomics Platform"/>
            <consortium name="The Broad Institute Genome Sequencing Center for Infectious Disease"/>
            <person name="Wu L."/>
            <person name="Ma J."/>
        </authorList>
    </citation>
    <scope>NUCLEOTIDE SEQUENCE [LARGE SCALE GENOMIC DNA]</scope>
    <source>
        <strain evidence="2 3">JCM 14900</strain>
    </source>
</reference>
<feature type="transmembrane region" description="Helical" evidence="1">
    <location>
        <begin position="55"/>
        <end position="76"/>
    </location>
</feature>
<evidence type="ECO:0000313" key="2">
    <source>
        <dbReference type="EMBL" id="GAA1921844.1"/>
    </source>
</evidence>
<dbReference type="Proteomes" id="UP001501343">
    <property type="component" value="Unassembled WGS sequence"/>
</dbReference>